<feature type="transmembrane region" description="Helical" evidence="6">
    <location>
        <begin position="39"/>
        <end position="57"/>
    </location>
</feature>
<evidence type="ECO:0000256" key="3">
    <source>
        <dbReference type="ARBA" id="ARBA00022692"/>
    </source>
</evidence>
<evidence type="ECO:0000256" key="5">
    <source>
        <dbReference type="ARBA" id="ARBA00023136"/>
    </source>
</evidence>
<evidence type="ECO:0000313" key="8">
    <source>
        <dbReference type="Proteomes" id="UP000261023"/>
    </source>
</evidence>
<gene>
    <name evidence="7" type="primary">ytvI</name>
    <name evidence="7" type="ORF">DWX31_29975</name>
</gene>
<dbReference type="OrthoDB" id="9774361at2"/>
<evidence type="ECO:0000256" key="4">
    <source>
        <dbReference type="ARBA" id="ARBA00022989"/>
    </source>
</evidence>
<evidence type="ECO:0000256" key="6">
    <source>
        <dbReference type="SAM" id="Phobius"/>
    </source>
</evidence>
<name>A0A3E3DCD9_9FIRM</name>
<reference evidence="7 8" key="1">
    <citation type="submission" date="2018-08" db="EMBL/GenBank/DDBJ databases">
        <title>A genome reference for cultivated species of the human gut microbiota.</title>
        <authorList>
            <person name="Zou Y."/>
            <person name="Xue W."/>
            <person name="Luo G."/>
        </authorList>
    </citation>
    <scope>NUCLEOTIDE SEQUENCE [LARGE SCALE GENOMIC DNA]</scope>
    <source>
        <strain evidence="7 8">AF19-13AC</strain>
    </source>
</reference>
<feature type="transmembrane region" description="Helical" evidence="6">
    <location>
        <begin position="250"/>
        <end position="272"/>
    </location>
</feature>
<feature type="transmembrane region" description="Helical" evidence="6">
    <location>
        <begin position="284"/>
        <end position="304"/>
    </location>
</feature>
<keyword evidence="5 6" id="KW-0472">Membrane</keyword>
<keyword evidence="3 6" id="KW-0812">Transmembrane</keyword>
<keyword evidence="4 6" id="KW-1133">Transmembrane helix</keyword>
<dbReference type="GO" id="GO:0016020">
    <property type="term" value="C:membrane"/>
    <property type="evidence" value="ECO:0007669"/>
    <property type="project" value="UniProtKB-SubCell"/>
</dbReference>
<accession>A0A3E3DCD9</accession>
<dbReference type="GO" id="GO:0055085">
    <property type="term" value="P:transmembrane transport"/>
    <property type="evidence" value="ECO:0007669"/>
    <property type="project" value="TreeGrafter"/>
</dbReference>
<organism evidence="7 8">
    <name type="scientific">Hungatella hathewayi</name>
    <dbReference type="NCBI Taxonomy" id="154046"/>
    <lineage>
        <taxon>Bacteria</taxon>
        <taxon>Bacillati</taxon>
        <taxon>Bacillota</taxon>
        <taxon>Clostridia</taxon>
        <taxon>Lachnospirales</taxon>
        <taxon>Lachnospiraceae</taxon>
        <taxon>Hungatella</taxon>
    </lineage>
</organism>
<comment type="similarity">
    <text evidence="2">Belongs to the autoinducer-2 exporter (AI-2E) (TC 2.A.86) family.</text>
</comment>
<dbReference type="PANTHER" id="PTHR21716">
    <property type="entry name" value="TRANSMEMBRANE PROTEIN"/>
    <property type="match status" value="1"/>
</dbReference>
<dbReference type="InterPro" id="IPR002549">
    <property type="entry name" value="AI-2E-like"/>
</dbReference>
<dbReference type="NCBIfam" id="TIGR02872">
    <property type="entry name" value="spore_ytvI"/>
    <property type="match status" value="1"/>
</dbReference>
<proteinExistence type="inferred from homology"/>
<dbReference type="InterPro" id="IPR014227">
    <property type="entry name" value="YtvI-like"/>
</dbReference>
<feature type="transmembrane region" description="Helical" evidence="6">
    <location>
        <begin position="164"/>
        <end position="185"/>
    </location>
</feature>
<feature type="transmembrane region" description="Helical" evidence="6">
    <location>
        <begin position="12"/>
        <end position="33"/>
    </location>
</feature>
<dbReference type="Pfam" id="PF01594">
    <property type="entry name" value="AI-2E_transport"/>
    <property type="match status" value="1"/>
</dbReference>
<evidence type="ECO:0000313" key="7">
    <source>
        <dbReference type="EMBL" id="RGD66915.1"/>
    </source>
</evidence>
<dbReference type="PANTHER" id="PTHR21716:SF68">
    <property type="entry name" value="TRANSPORT PROTEIN YTVI-RELATED"/>
    <property type="match status" value="1"/>
</dbReference>
<feature type="transmembrane region" description="Helical" evidence="6">
    <location>
        <begin position="69"/>
        <end position="88"/>
    </location>
</feature>
<dbReference type="Proteomes" id="UP000261023">
    <property type="component" value="Unassembled WGS sequence"/>
</dbReference>
<protein>
    <submittedName>
        <fullName evidence="7">Sporulation integral membrane protein YtvI</fullName>
    </submittedName>
</protein>
<comment type="subcellular location">
    <subcellularLocation>
        <location evidence="1">Membrane</location>
        <topology evidence="1">Multi-pass membrane protein</topology>
    </subcellularLocation>
</comment>
<feature type="transmembrane region" description="Helical" evidence="6">
    <location>
        <begin position="222"/>
        <end position="244"/>
    </location>
</feature>
<evidence type="ECO:0000256" key="1">
    <source>
        <dbReference type="ARBA" id="ARBA00004141"/>
    </source>
</evidence>
<comment type="caution">
    <text evidence="7">The sequence shown here is derived from an EMBL/GenBank/DDBJ whole genome shotgun (WGS) entry which is preliminary data.</text>
</comment>
<dbReference type="AlphaFoldDB" id="A0A3E3DCD9"/>
<evidence type="ECO:0000256" key="2">
    <source>
        <dbReference type="ARBA" id="ARBA00009773"/>
    </source>
</evidence>
<dbReference type="RefSeq" id="WP_117502806.1">
    <property type="nucleotide sequence ID" value="NZ_QTJW01000032.1"/>
</dbReference>
<feature type="transmembrane region" description="Helical" evidence="6">
    <location>
        <begin position="324"/>
        <end position="347"/>
    </location>
</feature>
<dbReference type="EMBL" id="QTJW01000032">
    <property type="protein sequence ID" value="RGD66915.1"/>
    <property type="molecule type" value="Genomic_DNA"/>
</dbReference>
<sequence>MMPEVISRRKHFIINAVYITILIIIAGIIFLSARFIMPFWIALFLAAIMQPLTRFLGRKIHIKKKHLATLVWFFFYLIIGSMVVWIFMEVSYLLDEVFLNLPSYYDSTIKSALHSLGDFLKNMFSVIPAQFRPNLDMMQTAITSATQQFVSNISQKGMVLAGSFFSGIPSGFLSSLITILLSFFISTQYDEVISFIKCQLPEKARGSVSEIKQLITSSLYKYLKSTVILMFITMAELMIGFLVIGISNPIGLAVGIALFDALPVFGTGTIMIPWAVMELINGNYTLAAGVFVVYCIIDIMRNILEPKIIGTQFEMNPIVALITVYLGYQLFGIIGMVVLLITVYILLTFHRVGKIKLYNSLETLQTDNQENLEVTHGK</sequence>